<dbReference type="Proteomes" id="UP001432014">
    <property type="component" value="Chromosome"/>
</dbReference>
<keyword evidence="1" id="KW-0732">Signal</keyword>
<accession>A0ABZ1WGC0</accession>
<reference evidence="2 3" key="1">
    <citation type="submission" date="2022-10" db="EMBL/GenBank/DDBJ databases">
        <title>The complete genomes of actinobacterial strains from the NBC collection.</title>
        <authorList>
            <person name="Joergensen T.S."/>
            <person name="Alvarez Arevalo M."/>
            <person name="Sterndorff E.B."/>
            <person name="Faurdal D."/>
            <person name="Vuksanovic O."/>
            <person name="Mourched A.-S."/>
            <person name="Charusanti P."/>
            <person name="Shaw S."/>
            <person name="Blin K."/>
            <person name="Weber T."/>
        </authorList>
    </citation>
    <scope>NUCLEOTIDE SEQUENCE [LARGE SCALE GENOMIC DNA]</scope>
    <source>
        <strain evidence="2 3">NBC_01247</strain>
    </source>
</reference>
<dbReference type="PROSITE" id="PS51257">
    <property type="entry name" value="PROKAR_LIPOPROTEIN"/>
    <property type="match status" value="1"/>
</dbReference>
<organism evidence="2 3">
    <name type="scientific">Kitasatospora herbaricolor</name>
    <dbReference type="NCBI Taxonomy" id="68217"/>
    <lineage>
        <taxon>Bacteria</taxon>
        <taxon>Bacillati</taxon>
        <taxon>Actinomycetota</taxon>
        <taxon>Actinomycetes</taxon>
        <taxon>Kitasatosporales</taxon>
        <taxon>Streptomycetaceae</taxon>
        <taxon>Kitasatospora</taxon>
    </lineage>
</organism>
<evidence type="ECO:0000313" key="2">
    <source>
        <dbReference type="EMBL" id="WUS59829.1"/>
    </source>
</evidence>
<proteinExistence type="predicted"/>
<evidence type="ECO:0000256" key="1">
    <source>
        <dbReference type="SAM" id="SignalP"/>
    </source>
</evidence>
<evidence type="ECO:0008006" key="4">
    <source>
        <dbReference type="Google" id="ProtNLM"/>
    </source>
</evidence>
<name>A0ABZ1WGC0_9ACTN</name>
<dbReference type="EMBL" id="CP108482">
    <property type="protein sequence ID" value="WUS59829.1"/>
    <property type="molecule type" value="Genomic_DNA"/>
</dbReference>
<protein>
    <recommendedName>
        <fullName evidence="4">Small secreted protein</fullName>
    </recommendedName>
</protein>
<sequence>MRRLITAVAAAGLLLALTGLTACQSGAASGKVQGTDAELACAAVNLLPATMPDSKADGEQAFDIATARLAGAEELARAAALADAKFQPLADTLREAQQRISVTFDAHQAEPAVKKARTYC</sequence>
<keyword evidence="3" id="KW-1185">Reference proteome</keyword>
<dbReference type="RefSeq" id="WP_329494063.1">
    <property type="nucleotide sequence ID" value="NZ_CP108460.1"/>
</dbReference>
<feature type="chain" id="PRO_5047353339" description="Small secreted protein" evidence="1">
    <location>
        <begin position="28"/>
        <end position="120"/>
    </location>
</feature>
<evidence type="ECO:0000313" key="3">
    <source>
        <dbReference type="Proteomes" id="UP001432014"/>
    </source>
</evidence>
<gene>
    <name evidence="2" type="ORF">OG469_32630</name>
</gene>
<feature type="signal peptide" evidence="1">
    <location>
        <begin position="1"/>
        <end position="27"/>
    </location>
</feature>